<feature type="compositionally biased region" description="Basic and acidic residues" evidence="1">
    <location>
        <begin position="389"/>
        <end position="400"/>
    </location>
</feature>
<feature type="region of interest" description="Disordered" evidence="1">
    <location>
        <begin position="376"/>
        <end position="400"/>
    </location>
</feature>
<comment type="caution">
    <text evidence="2">The sequence shown here is derived from an EMBL/GenBank/DDBJ whole genome shotgun (WGS) entry which is preliminary data.</text>
</comment>
<evidence type="ECO:0000313" key="3">
    <source>
        <dbReference type="Proteomes" id="UP000660729"/>
    </source>
</evidence>
<keyword evidence="3" id="KW-1185">Reference proteome</keyword>
<gene>
    <name evidence="2" type="ORF">HII31_09227</name>
</gene>
<dbReference type="OrthoDB" id="3648184at2759"/>
<evidence type="ECO:0000313" key="2">
    <source>
        <dbReference type="EMBL" id="KAF7189442.1"/>
    </source>
</evidence>
<organism evidence="2 3">
    <name type="scientific">Pseudocercospora fuligena</name>
    <dbReference type="NCBI Taxonomy" id="685502"/>
    <lineage>
        <taxon>Eukaryota</taxon>
        <taxon>Fungi</taxon>
        <taxon>Dikarya</taxon>
        <taxon>Ascomycota</taxon>
        <taxon>Pezizomycotina</taxon>
        <taxon>Dothideomycetes</taxon>
        <taxon>Dothideomycetidae</taxon>
        <taxon>Mycosphaerellales</taxon>
        <taxon>Mycosphaerellaceae</taxon>
        <taxon>Pseudocercospora</taxon>
    </lineage>
</organism>
<name>A0A8H6RFA0_9PEZI</name>
<dbReference type="AlphaFoldDB" id="A0A8H6RFA0"/>
<sequence>MPRQRNVALPYNHEAMNSRLDEMNAVGTITPTAFNRFYRIALYHDKLDATQDSTEQTRRHNLVYGQLESKFKESYDRKPTWSSSRASFMKEAVALFLRGDHEEKEEASSASPPPPPLPPLKPTAPRDDDAPMSDVPEDREGSIDSATPSQMSRIDAPSDDDAGGGGGESYETWTSRLIGMNDRLRDDPKNQRLMNTYMGYVKQYADWLMDRENQFRRLSADEEQKYHDRIEELKTRELALEDAEVELQAKQVEGENRLDRERKSMAKEQREINARAQLVKEINDLKEKNANLAYDLEESRTAEANLAEDVRQLETEKDLAKTKALKLQSELSLKNSGLQSEVTRLQEENSKAQEVNAVLKEALEKDTKTISSLQAEASKLRKKSSGHTTDAKTKRKLDDLEQENSRLLEVEIDLTNDVQQLQNQISDLDEQVSEKNSELTTLQQSLAKLSESHDLMKQKLSAPRRKSAPRKDELQLPPLFIPAHVQARVEHLKANGTEEEVLQFKNEVVQLASVRQLSAASIERKLEKGLVVPAARELWNLVKEVVEVLEGVDGM</sequence>
<protein>
    <submittedName>
        <fullName evidence="2">Uncharacterized protein</fullName>
    </submittedName>
</protein>
<dbReference type="EMBL" id="JABCIY010000187">
    <property type="protein sequence ID" value="KAF7189442.1"/>
    <property type="molecule type" value="Genomic_DNA"/>
</dbReference>
<reference evidence="2" key="1">
    <citation type="submission" date="2020-04" db="EMBL/GenBank/DDBJ databases">
        <title>Draft genome resource of the tomato pathogen Pseudocercospora fuligena.</title>
        <authorList>
            <person name="Zaccaron A."/>
        </authorList>
    </citation>
    <scope>NUCLEOTIDE SEQUENCE</scope>
    <source>
        <strain evidence="2">PF001</strain>
    </source>
</reference>
<feature type="compositionally biased region" description="Pro residues" evidence="1">
    <location>
        <begin position="111"/>
        <end position="122"/>
    </location>
</feature>
<accession>A0A8H6RFA0</accession>
<dbReference type="Proteomes" id="UP000660729">
    <property type="component" value="Unassembled WGS sequence"/>
</dbReference>
<proteinExistence type="predicted"/>
<feature type="region of interest" description="Disordered" evidence="1">
    <location>
        <begin position="101"/>
        <end position="170"/>
    </location>
</feature>
<evidence type="ECO:0000256" key="1">
    <source>
        <dbReference type="SAM" id="MobiDB-lite"/>
    </source>
</evidence>